<evidence type="ECO:0000313" key="2">
    <source>
        <dbReference type="Proteomes" id="UP000051580"/>
    </source>
</evidence>
<dbReference type="RefSeq" id="WP_057734355.1">
    <property type="nucleotide sequence ID" value="NZ_AZFS01000060.1"/>
</dbReference>
<sequence>MKFNWINKATTILLSSVLVGGVVTTTIPVLTTQAQAESLEDAPISYKVFKSDENAVKKAVKTSSSAVKQQLNAAFFKRMEKQPVNAYGYAISPYFSQAMAAMASHAVSELGRKGQVTPAFKRDYKAMIAVYDQFKGRLEPVYQGVIDDYIDDANQQISKNKVDSDNISDISEYFDQYFLQDIRPTKITGMPRVKSNITKLTAKKASKKYVKVTGTVKLGKKANYAQIKTYKGTRYAKLKGAHSFNKKIYAPKAKRVSATVGYYTHGHFSKVTAVKTVHVK</sequence>
<dbReference type="Proteomes" id="UP000051580">
    <property type="component" value="Unassembled WGS sequence"/>
</dbReference>
<reference evidence="1 2" key="1">
    <citation type="journal article" date="2015" name="Genome Announc.">
        <title>Expanding the biotechnology potential of lactobacilli through comparative genomics of 213 strains and associated genera.</title>
        <authorList>
            <person name="Sun Z."/>
            <person name="Harris H.M."/>
            <person name="McCann A."/>
            <person name="Guo C."/>
            <person name="Argimon S."/>
            <person name="Zhang W."/>
            <person name="Yang X."/>
            <person name="Jeffery I.B."/>
            <person name="Cooney J.C."/>
            <person name="Kagawa T.F."/>
            <person name="Liu W."/>
            <person name="Song Y."/>
            <person name="Salvetti E."/>
            <person name="Wrobel A."/>
            <person name="Rasinkangas P."/>
            <person name="Parkhill J."/>
            <person name="Rea M.C."/>
            <person name="O'Sullivan O."/>
            <person name="Ritari J."/>
            <person name="Douillard F.P."/>
            <person name="Paul Ross R."/>
            <person name="Yang R."/>
            <person name="Briner A.E."/>
            <person name="Felis G.E."/>
            <person name="de Vos W.M."/>
            <person name="Barrangou R."/>
            <person name="Klaenhammer T.R."/>
            <person name="Caufield P.W."/>
            <person name="Cui Y."/>
            <person name="Zhang H."/>
            <person name="O'Toole P.W."/>
        </authorList>
    </citation>
    <scope>NUCLEOTIDE SEQUENCE [LARGE SCALE GENOMIC DNA]</scope>
    <source>
        <strain evidence="1 2">DSM 16381</strain>
    </source>
</reference>
<dbReference type="STRING" id="1423753.FD28_GL000633"/>
<keyword evidence="2" id="KW-1185">Reference proteome</keyword>
<dbReference type="AlphaFoldDB" id="A0A0R1UL84"/>
<accession>A0A0R1UL84</accession>
<comment type="caution">
    <text evidence="1">The sequence shown here is derived from an EMBL/GenBank/DDBJ whole genome shotgun (WGS) entry which is preliminary data.</text>
</comment>
<dbReference type="EMBL" id="AZFS01000060">
    <property type="protein sequence ID" value="KRL94086.1"/>
    <property type="molecule type" value="Genomic_DNA"/>
</dbReference>
<dbReference type="PATRIC" id="fig|1423753.3.peg.664"/>
<dbReference type="OrthoDB" id="2272993at2"/>
<evidence type="ECO:0000313" key="1">
    <source>
        <dbReference type="EMBL" id="KRL94086.1"/>
    </source>
</evidence>
<protein>
    <submittedName>
        <fullName evidence="1">Uncharacterized protein</fullName>
    </submittedName>
</protein>
<name>A0A0R1UL84_9LACO</name>
<proteinExistence type="predicted"/>
<organism evidence="1 2">
    <name type="scientific">Levilactobacillus hammesii DSM 16381</name>
    <dbReference type="NCBI Taxonomy" id="1423753"/>
    <lineage>
        <taxon>Bacteria</taxon>
        <taxon>Bacillati</taxon>
        <taxon>Bacillota</taxon>
        <taxon>Bacilli</taxon>
        <taxon>Lactobacillales</taxon>
        <taxon>Lactobacillaceae</taxon>
        <taxon>Levilactobacillus</taxon>
    </lineage>
</organism>
<gene>
    <name evidence="1" type="ORF">FD28_GL000633</name>
</gene>